<dbReference type="AlphaFoldDB" id="A0A3E1NDP6"/>
<comment type="caution">
    <text evidence="2">The sequence shown here is derived from an EMBL/GenBank/DDBJ whole genome shotgun (WGS) entry which is preliminary data.</text>
</comment>
<dbReference type="OrthoDB" id="9789516at2"/>
<feature type="transmembrane region" description="Helical" evidence="1">
    <location>
        <begin position="20"/>
        <end position="42"/>
    </location>
</feature>
<accession>A0A3E1NDP6</accession>
<keyword evidence="1" id="KW-1133">Transmembrane helix</keyword>
<dbReference type="PANTHER" id="PTHR31876:SF26">
    <property type="entry name" value="PROTEIN LIKE COV 2"/>
    <property type="match status" value="1"/>
</dbReference>
<evidence type="ECO:0000313" key="2">
    <source>
        <dbReference type="EMBL" id="RFM25964.1"/>
    </source>
</evidence>
<gene>
    <name evidence="2" type="ORF">DXN05_22810</name>
</gene>
<dbReference type="Pfam" id="PF04367">
    <property type="entry name" value="DUF502"/>
    <property type="match status" value="1"/>
</dbReference>
<proteinExistence type="predicted"/>
<dbReference type="InterPro" id="IPR007462">
    <property type="entry name" value="COV1-like"/>
</dbReference>
<keyword evidence="1" id="KW-0472">Membrane</keyword>
<name>A0A3E1NDP6_9BACT</name>
<sequence length="213" mass="24171">MSTFKRKVFVALHWRKLIQYFFQGLVVLAPIGITVYAVLWLFRAVDSILPNILHDLFPKLMYTSESGEFRRIPGLGFVVALLIVLFVGWISSFFFVSRLVHVFDKVLENTPGVKYIYTSVKDFLEAFSGNKKKFDKPVLVNVDSAGVWRIGFITQESAAHFDMEDHMVVYVPYSYAISGITYLVPRDKVKPLKDTSPAEAMKFAISGGITEVD</sequence>
<organism evidence="2 3">
    <name type="scientific">Deminuibacter soli</name>
    <dbReference type="NCBI Taxonomy" id="2291815"/>
    <lineage>
        <taxon>Bacteria</taxon>
        <taxon>Pseudomonadati</taxon>
        <taxon>Bacteroidota</taxon>
        <taxon>Chitinophagia</taxon>
        <taxon>Chitinophagales</taxon>
        <taxon>Chitinophagaceae</taxon>
        <taxon>Deminuibacter</taxon>
    </lineage>
</organism>
<evidence type="ECO:0000313" key="3">
    <source>
        <dbReference type="Proteomes" id="UP000261284"/>
    </source>
</evidence>
<feature type="transmembrane region" description="Helical" evidence="1">
    <location>
        <begin position="74"/>
        <end position="96"/>
    </location>
</feature>
<dbReference type="EMBL" id="QTJU01000013">
    <property type="protein sequence ID" value="RFM25964.1"/>
    <property type="molecule type" value="Genomic_DNA"/>
</dbReference>
<evidence type="ECO:0000256" key="1">
    <source>
        <dbReference type="SAM" id="Phobius"/>
    </source>
</evidence>
<keyword evidence="1" id="KW-0812">Transmembrane</keyword>
<dbReference type="PANTHER" id="PTHR31876">
    <property type="entry name" value="COV-LIKE PROTEIN 1"/>
    <property type="match status" value="1"/>
</dbReference>
<keyword evidence="3" id="KW-1185">Reference proteome</keyword>
<protein>
    <submittedName>
        <fullName evidence="2">DUF502 domain-containing protein</fullName>
    </submittedName>
</protein>
<dbReference type="Proteomes" id="UP000261284">
    <property type="component" value="Unassembled WGS sequence"/>
</dbReference>
<reference evidence="2 3" key="1">
    <citation type="submission" date="2018-08" db="EMBL/GenBank/DDBJ databases">
        <title>Chitinophagaceae sp. K23C18032701, a novel bacterium isolated from forest soil.</title>
        <authorList>
            <person name="Wang C."/>
        </authorList>
    </citation>
    <scope>NUCLEOTIDE SEQUENCE [LARGE SCALE GENOMIC DNA]</scope>
    <source>
        <strain evidence="2 3">K23C18032701</strain>
    </source>
</reference>